<dbReference type="SMART" id="SM00397">
    <property type="entry name" value="t_SNARE"/>
    <property type="match status" value="1"/>
</dbReference>
<accession>A0A7I8WET9</accession>
<dbReference type="OrthoDB" id="546861at2759"/>
<evidence type="ECO:0000259" key="10">
    <source>
        <dbReference type="PROSITE" id="PS50192"/>
    </source>
</evidence>
<evidence type="ECO:0000256" key="5">
    <source>
        <dbReference type="ARBA" id="ARBA00022989"/>
    </source>
</evidence>
<evidence type="ECO:0000256" key="3">
    <source>
        <dbReference type="ARBA" id="ARBA00022448"/>
    </source>
</evidence>
<dbReference type="CDD" id="cd15851">
    <property type="entry name" value="SNARE_Syntaxin6"/>
    <property type="match status" value="1"/>
</dbReference>
<feature type="region of interest" description="Disordered" evidence="8">
    <location>
        <begin position="1"/>
        <end position="39"/>
    </location>
</feature>
<keyword evidence="4 9" id="KW-0812">Transmembrane</keyword>
<proteinExistence type="inferred from homology"/>
<dbReference type="PANTHER" id="PTHR12791">
    <property type="entry name" value="GOLGI SNARE BET1-RELATED"/>
    <property type="match status" value="1"/>
</dbReference>
<evidence type="ECO:0000256" key="1">
    <source>
        <dbReference type="ARBA" id="ARBA00004211"/>
    </source>
</evidence>
<evidence type="ECO:0000256" key="7">
    <source>
        <dbReference type="ARBA" id="ARBA00023136"/>
    </source>
</evidence>
<evidence type="ECO:0000313" key="11">
    <source>
        <dbReference type="EMBL" id="CAD5126568.1"/>
    </source>
</evidence>
<keyword evidence="3" id="KW-0813">Transport</keyword>
<comment type="similarity">
    <text evidence="2">Belongs to the syntaxin family.</text>
</comment>
<dbReference type="AlphaFoldDB" id="A0A7I8WET9"/>
<feature type="compositionally biased region" description="Polar residues" evidence="8">
    <location>
        <begin position="1"/>
        <end position="11"/>
    </location>
</feature>
<evidence type="ECO:0000256" key="2">
    <source>
        <dbReference type="ARBA" id="ARBA00009063"/>
    </source>
</evidence>
<comment type="caution">
    <text evidence="11">The sequence shown here is derived from an EMBL/GenBank/DDBJ whole genome shotgun (WGS) entry which is preliminary data.</text>
</comment>
<feature type="domain" description="T-SNARE coiled-coil homology" evidence="10">
    <location>
        <begin position="62"/>
        <end position="124"/>
    </location>
</feature>
<evidence type="ECO:0000256" key="6">
    <source>
        <dbReference type="ARBA" id="ARBA00023054"/>
    </source>
</evidence>
<evidence type="ECO:0000256" key="4">
    <source>
        <dbReference type="ARBA" id="ARBA00022692"/>
    </source>
</evidence>
<gene>
    <name evidence="11" type="ORF">DGYR_LOCUS13806</name>
</gene>
<dbReference type="PROSITE" id="PS50192">
    <property type="entry name" value="T_SNARE"/>
    <property type="match status" value="1"/>
</dbReference>
<evidence type="ECO:0000313" key="12">
    <source>
        <dbReference type="Proteomes" id="UP000549394"/>
    </source>
</evidence>
<comment type="subcellular location">
    <subcellularLocation>
        <location evidence="1">Membrane</location>
        <topology evidence="1">Single-pass type IV membrane protein</topology>
    </subcellularLocation>
</comment>
<protein>
    <submittedName>
        <fullName evidence="11">DgyrCDS14663</fullName>
    </submittedName>
</protein>
<feature type="compositionally biased region" description="Polar residues" evidence="8">
    <location>
        <begin position="23"/>
        <end position="39"/>
    </location>
</feature>
<name>A0A7I8WET9_9ANNE</name>
<dbReference type="SUPFAM" id="SSF58038">
    <property type="entry name" value="SNARE fusion complex"/>
    <property type="match status" value="1"/>
</dbReference>
<dbReference type="InterPro" id="IPR000727">
    <property type="entry name" value="T_SNARE_dom"/>
</dbReference>
<dbReference type="FunFam" id="1.20.5.110:FF:000006">
    <property type="entry name" value="Syntaxin 6"/>
    <property type="match status" value="1"/>
</dbReference>
<dbReference type="EMBL" id="CAJFCJ010000062">
    <property type="protein sequence ID" value="CAD5126568.1"/>
    <property type="molecule type" value="Genomic_DNA"/>
</dbReference>
<dbReference type="GO" id="GO:0016020">
    <property type="term" value="C:membrane"/>
    <property type="evidence" value="ECO:0007669"/>
    <property type="project" value="UniProtKB-SubCell"/>
</dbReference>
<sequence>MKDHVNNPSSRSRQKADNDESTVRQSLLNNGPSRPQNKYTKLENEIERSNSKFIEDHQAQQQLIIKSQDEEIDRITSGVGVLKNVSRQIGSELDEQAVMLDEFNRDMDRTDTRMDSVMKKMTKVLHLSNDRRQWCAIGVLLLVFVIVIILFFVI</sequence>
<dbReference type="Gene3D" id="1.20.5.110">
    <property type="match status" value="1"/>
</dbReference>
<feature type="transmembrane region" description="Helical" evidence="9">
    <location>
        <begin position="134"/>
        <end position="153"/>
    </location>
</feature>
<keyword evidence="12" id="KW-1185">Reference proteome</keyword>
<keyword evidence="5 9" id="KW-1133">Transmembrane helix</keyword>
<organism evidence="11 12">
    <name type="scientific">Dimorphilus gyrociliatus</name>
    <dbReference type="NCBI Taxonomy" id="2664684"/>
    <lineage>
        <taxon>Eukaryota</taxon>
        <taxon>Metazoa</taxon>
        <taxon>Spiralia</taxon>
        <taxon>Lophotrochozoa</taxon>
        <taxon>Annelida</taxon>
        <taxon>Polychaeta</taxon>
        <taxon>Polychaeta incertae sedis</taxon>
        <taxon>Dinophilidae</taxon>
        <taxon>Dimorphilus</taxon>
    </lineage>
</organism>
<evidence type="ECO:0000256" key="9">
    <source>
        <dbReference type="SAM" id="Phobius"/>
    </source>
</evidence>
<keyword evidence="7 9" id="KW-0472">Membrane</keyword>
<dbReference type="Pfam" id="PF05739">
    <property type="entry name" value="SNARE"/>
    <property type="match status" value="1"/>
</dbReference>
<keyword evidence="6" id="KW-0175">Coiled coil</keyword>
<reference evidence="11 12" key="1">
    <citation type="submission" date="2020-08" db="EMBL/GenBank/DDBJ databases">
        <authorList>
            <person name="Hejnol A."/>
        </authorList>
    </citation>
    <scope>NUCLEOTIDE SEQUENCE [LARGE SCALE GENOMIC DNA]</scope>
</reference>
<dbReference type="Proteomes" id="UP000549394">
    <property type="component" value="Unassembled WGS sequence"/>
</dbReference>
<evidence type="ECO:0000256" key="8">
    <source>
        <dbReference type="SAM" id="MobiDB-lite"/>
    </source>
</evidence>